<dbReference type="EC" id="3.2.2.n1" evidence="3"/>
<sequence>MHIAVFCGSNPGHQPIYRDAAVQLGTAIAERGHSLVYGGASEGLMGTVADAALAAGGEVIGVLPQGLQKKEMAHLGLTVLHLVDSMHERKAAMAARADAFIALPGGAGTLEEMFEVWTWAQIGDHSKPCALFNVAGFYDGLLSFLDHVSAEGFMKPAHRQTLLVDTEVSALLDRCEQYQAPVINKWYGHQPG</sequence>
<dbReference type="Pfam" id="PF03641">
    <property type="entry name" value="Lysine_decarbox"/>
    <property type="match status" value="1"/>
</dbReference>
<evidence type="ECO:0000313" key="4">
    <source>
        <dbReference type="EMBL" id="MEY1661940.1"/>
    </source>
</evidence>
<evidence type="ECO:0000256" key="1">
    <source>
        <dbReference type="ARBA" id="ARBA00000274"/>
    </source>
</evidence>
<dbReference type="NCBIfam" id="TIGR00730">
    <property type="entry name" value="Rossman fold protein, TIGR00730 family"/>
    <property type="match status" value="1"/>
</dbReference>
<evidence type="ECO:0000256" key="3">
    <source>
        <dbReference type="RuleBase" id="RU363015"/>
    </source>
</evidence>
<dbReference type="Proteomes" id="UP001562065">
    <property type="component" value="Unassembled WGS sequence"/>
</dbReference>
<reference evidence="4 5" key="1">
    <citation type="submission" date="2024-07" db="EMBL/GenBank/DDBJ databases">
        <authorList>
            <person name="Ren Q."/>
        </authorList>
    </citation>
    <scope>NUCLEOTIDE SEQUENCE [LARGE SCALE GENOMIC DNA]</scope>
    <source>
        <strain evidence="4 5">REN37</strain>
    </source>
</reference>
<organism evidence="4 5">
    <name type="scientific">Isoalcanivorax beigongshangi</name>
    <dbReference type="NCBI Taxonomy" id="3238810"/>
    <lineage>
        <taxon>Bacteria</taxon>
        <taxon>Pseudomonadati</taxon>
        <taxon>Pseudomonadota</taxon>
        <taxon>Gammaproteobacteria</taxon>
        <taxon>Oceanospirillales</taxon>
        <taxon>Alcanivoracaceae</taxon>
        <taxon>Isoalcanivorax</taxon>
    </lineage>
</organism>
<dbReference type="RefSeq" id="WP_369455186.1">
    <property type="nucleotide sequence ID" value="NZ_JBGCUO010000001.1"/>
</dbReference>
<dbReference type="InterPro" id="IPR005269">
    <property type="entry name" value="LOG"/>
</dbReference>
<protein>
    <recommendedName>
        <fullName evidence="3">Cytokinin riboside 5'-monophosphate phosphoribohydrolase</fullName>
        <ecNumber evidence="3">3.2.2.n1</ecNumber>
    </recommendedName>
</protein>
<dbReference type="SUPFAM" id="SSF102405">
    <property type="entry name" value="MCP/YpsA-like"/>
    <property type="match status" value="1"/>
</dbReference>
<comment type="similarity">
    <text evidence="2 3">Belongs to the LOG family.</text>
</comment>
<gene>
    <name evidence="4" type="ORF">AB5I84_07230</name>
</gene>
<dbReference type="PANTHER" id="PTHR31223">
    <property type="entry name" value="LOG FAMILY PROTEIN YJL055W"/>
    <property type="match status" value="1"/>
</dbReference>
<keyword evidence="5" id="KW-1185">Reference proteome</keyword>
<dbReference type="InterPro" id="IPR031100">
    <property type="entry name" value="LOG_fam"/>
</dbReference>
<keyword evidence="3" id="KW-0203">Cytokinin biosynthesis</keyword>
<keyword evidence="3" id="KW-0378">Hydrolase</keyword>
<dbReference type="PANTHER" id="PTHR31223:SF70">
    <property type="entry name" value="LOG FAMILY PROTEIN YJL055W"/>
    <property type="match status" value="1"/>
</dbReference>
<evidence type="ECO:0000313" key="5">
    <source>
        <dbReference type="Proteomes" id="UP001562065"/>
    </source>
</evidence>
<comment type="caution">
    <text evidence="4">The sequence shown here is derived from an EMBL/GenBank/DDBJ whole genome shotgun (WGS) entry which is preliminary data.</text>
</comment>
<evidence type="ECO:0000256" key="2">
    <source>
        <dbReference type="ARBA" id="ARBA00006763"/>
    </source>
</evidence>
<name>A0ABV4AGI1_9GAMM</name>
<accession>A0ABV4AGI1</accession>
<comment type="catalytic activity">
    <reaction evidence="1">
        <text>AMP + H2O = D-ribose 5-phosphate + adenine</text>
        <dbReference type="Rhea" id="RHEA:20129"/>
        <dbReference type="ChEBI" id="CHEBI:15377"/>
        <dbReference type="ChEBI" id="CHEBI:16708"/>
        <dbReference type="ChEBI" id="CHEBI:78346"/>
        <dbReference type="ChEBI" id="CHEBI:456215"/>
        <dbReference type="EC" id="3.2.2.4"/>
    </reaction>
</comment>
<proteinExistence type="inferred from homology"/>
<dbReference type="EMBL" id="JBGCUO010000001">
    <property type="protein sequence ID" value="MEY1661940.1"/>
    <property type="molecule type" value="Genomic_DNA"/>
</dbReference>
<dbReference type="Gene3D" id="3.40.50.450">
    <property type="match status" value="1"/>
</dbReference>